<dbReference type="AlphaFoldDB" id="A0A261G049"/>
<dbReference type="InterPro" id="IPR027417">
    <property type="entry name" value="P-loop_NTPase"/>
</dbReference>
<evidence type="ECO:0000313" key="6">
    <source>
        <dbReference type="Proteomes" id="UP000593943"/>
    </source>
</evidence>
<dbReference type="PANTHER" id="PTHR33295:SF7">
    <property type="entry name" value="ATPASE"/>
    <property type="match status" value="1"/>
</dbReference>
<dbReference type="EMBL" id="CP062938">
    <property type="protein sequence ID" value="QOL32532.1"/>
    <property type="molecule type" value="Genomic_DNA"/>
</dbReference>
<keyword evidence="4" id="KW-0547">Nucleotide-binding</keyword>
<keyword evidence="4" id="KW-0067">ATP-binding</keyword>
<dbReference type="OrthoDB" id="9804306at2"/>
<evidence type="ECO:0000313" key="4">
    <source>
        <dbReference type="EMBL" id="QOL32532.1"/>
    </source>
</evidence>
<evidence type="ECO:0000259" key="2">
    <source>
        <dbReference type="Pfam" id="PF13635"/>
    </source>
</evidence>
<feature type="domain" description="AAA" evidence="1">
    <location>
        <begin position="18"/>
        <end position="151"/>
    </location>
</feature>
<dbReference type="Pfam" id="PF13173">
    <property type="entry name" value="AAA_14"/>
    <property type="match status" value="1"/>
</dbReference>
<dbReference type="Pfam" id="PF13635">
    <property type="entry name" value="DUF4143"/>
    <property type="match status" value="1"/>
</dbReference>
<dbReference type="InterPro" id="IPR025420">
    <property type="entry name" value="DUF4143"/>
</dbReference>
<dbReference type="SUPFAM" id="SSF52540">
    <property type="entry name" value="P-loop containing nucleoside triphosphate hydrolases"/>
    <property type="match status" value="1"/>
</dbReference>
<evidence type="ECO:0000259" key="1">
    <source>
        <dbReference type="Pfam" id="PF13173"/>
    </source>
</evidence>
<dbReference type="InterPro" id="IPR041682">
    <property type="entry name" value="AAA_14"/>
</dbReference>
<dbReference type="Proteomes" id="UP000216057">
    <property type="component" value="Unassembled WGS sequence"/>
</dbReference>
<dbReference type="GO" id="GO:0005524">
    <property type="term" value="F:ATP binding"/>
    <property type="evidence" value="ECO:0007669"/>
    <property type="project" value="UniProtKB-KW"/>
</dbReference>
<protein>
    <submittedName>
        <fullName evidence="4">ATP-binding protein</fullName>
    </submittedName>
    <submittedName>
        <fullName evidence="3">ATPase</fullName>
    </submittedName>
</protein>
<dbReference type="PANTHER" id="PTHR33295">
    <property type="entry name" value="ATPASE"/>
    <property type="match status" value="1"/>
</dbReference>
<dbReference type="EMBL" id="MWWZ01000014">
    <property type="protein sequence ID" value="OZG64791.1"/>
    <property type="molecule type" value="Genomic_DNA"/>
</dbReference>
<dbReference type="RefSeq" id="WP_094637644.1">
    <property type="nucleotide sequence ID" value="NZ_CP062938.1"/>
</dbReference>
<feature type="domain" description="DUF4143" evidence="2">
    <location>
        <begin position="224"/>
        <end position="396"/>
    </location>
</feature>
<gene>
    <name evidence="4" type="ORF">BE0216_08830</name>
    <name evidence="3" type="ORF">BEUL_2146</name>
</gene>
<accession>A0A261G049</accession>
<sequence>MRRKAYDDLLAWKNGKTKQALLVTGARQIGKTYLIREFGGGEYDHVAEFNLATDDVTRESFLAARSADDLALRISIAADGPLVPGHTLVFIDEVQECPNVVTYIKTLVDRGEYDYVLSGSLLGVELENVRSYPVGYMSELMMFPMDFEEFCWATGLADQAFAMARDCFERQTPVPDFLHERLSALFHRYLLTGGMPDVVAAFVRDNAVDNVRTLQADIRRFYNRDITQYAPRDRRLVIQEIYRMIPGQLNNPTRRFKVGDIADVQRFSQVQDEFLWLSRANVALPVYNVDEPKGPLRAAEERRLLKLFYSDVGLLTGTYEKRSTLGILDGLGTQSGETSSSHDRMNFGGVYENVVAQELVAHGFAPYYFTGKKVGELDFLIEDADGRIRALEIKSGSRFRSHAALDKALVAPGYGIDEAIVFAETNVERDGKVLYLPVYMVSLLHRTRQLV</sequence>
<dbReference type="Proteomes" id="UP000593943">
    <property type="component" value="Chromosome"/>
</dbReference>
<evidence type="ECO:0000313" key="3">
    <source>
        <dbReference type="EMBL" id="OZG64791.1"/>
    </source>
</evidence>
<reference evidence="3 5" key="1">
    <citation type="journal article" date="2017" name="BMC Genomics">
        <title>Comparative genomic and phylogenomic analyses of the Bifidobacteriaceae family.</title>
        <authorList>
            <person name="Lugli G.A."/>
            <person name="Milani C."/>
            <person name="Turroni F."/>
            <person name="Duranti S."/>
            <person name="Mancabelli L."/>
            <person name="Mangifesta M."/>
            <person name="Ferrario C."/>
            <person name="Modesto M."/>
            <person name="Mattarelli P."/>
            <person name="Jiri K."/>
            <person name="van Sinderen D."/>
            <person name="Ventura M."/>
        </authorList>
    </citation>
    <scope>NUCLEOTIDE SEQUENCE [LARGE SCALE GENOMIC DNA]</scope>
    <source>
        <strain evidence="3 5">DSM 100216</strain>
    </source>
</reference>
<organism evidence="3 5">
    <name type="scientific">Bifidobacterium eulemuris</name>
    <dbReference type="NCBI Taxonomy" id="1765219"/>
    <lineage>
        <taxon>Bacteria</taxon>
        <taxon>Bacillati</taxon>
        <taxon>Actinomycetota</taxon>
        <taxon>Actinomycetes</taxon>
        <taxon>Bifidobacteriales</taxon>
        <taxon>Bifidobacteriaceae</taxon>
        <taxon>Bifidobacterium</taxon>
    </lineage>
</organism>
<name>A0A261G049_9BIFI</name>
<keyword evidence="6" id="KW-1185">Reference proteome</keyword>
<evidence type="ECO:0000313" key="5">
    <source>
        <dbReference type="Proteomes" id="UP000216057"/>
    </source>
</evidence>
<dbReference type="KEGG" id="beu:BE0216_08830"/>
<proteinExistence type="predicted"/>
<reference evidence="4 6" key="2">
    <citation type="submission" date="2020-10" db="EMBL/GenBank/DDBJ databases">
        <title>Genome sequencing of Bifidobacterium eulemuris_DSMZ_100216.</title>
        <authorList>
            <person name="Kim J."/>
        </authorList>
    </citation>
    <scope>NUCLEOTIDE SEQUENCE [LARGE SCALE GENOMIC DNA]</scope>
    <source>
        <strain evidence="4 6">DSM 100216</strain>
    </source>
</reference>